<feature type="transmembrane region" description="Helical" evidence="1">
    <location>
        <begin position="20"/>
        <end position="45"/>
    </location>
</feature>
<dbReference type="RefSeq" id="WP_164853296.1">
    <property type="nucleotide sequence ID" value="NZ_CP026095.1"/>
</dbReference>
<keyword evidence="1" id="KW-1133">Transmembrane helix</keyword>
<keyword evidence="1" id="KW-0812">Transmembrane</keyword>
<protein>
    <submittedName>
        <fullName evidence="2">Uncharacterized protein</fullName>
    </submittedName>
</protein>
<evidence type="ECO:0000313" key="3">
    <source>
        <dbReference type="Proteomes" id="UP000283095"/>
    </source>
</evidence>
<accession>A0A3T0KWX4</accession>
<organism evidence="2 3">
    <name type="scientific">Peribacillus asahii</name>
    <dbReference type="NCBI Taxonomy" id="228899"/>
    <lineage>
        <taxon>Bacteria</taxon>
        <taxon>Bacillati</taxon>
        <taxon>Bacillota</taxon>
        <taxon>Bacilli</taxon>
        <taxon>Bacillales</taxon>
        <taxon>Bacillaceae</taxon>
        <taxon>Peribacillus</taxon>
    </lineage>
</organism>
<gene>
    <name evidence="2" type="ORF">BAOM_4261</name>
</gene>
<dbReference type="Proteomes" id="UP000283095">
    <property type="component" value="Chromosome"/>
</dbReference>
<sequence length="55" mass="6360">MFINYEKETTIRKNNGEEVISRTVISIPVLKYTLISVLFGVLPFLGKINAAFHWF</sequence>
<keyword evidence="1" id="KW-0472">Membrane</keyword>
<evidence type="ECO:0000313" key="2">
    <source>
        <dbReference type="EMBL" id="AZV44842.1"/>
    </source>
</evidence>
<evidence type="ECO:0000256" key="1">
    <source>
        <dbReference type="SAM" id="Phobius"/>
    </source>
</evidence>
<dbReference type="KEGG" id="pasa:BAOM_4261"/>
<reference evidence="2 3" key="1">
    <citation type="submission" date="2018-01" db="EMBL/GenBank/DDBJ databases">
        <title>Bacillus asahii Genome sequencing and assembly.</title>
        <authorList>
            <person name="Jiang H."/>
            <person name="Feng Y."/>
            <person name="Zhao F."/>
            <person name="Lin X."/>
        </authorList>
    </citation>
    <scope>NUCLEOTIDE SEQUENCE [LARGE SCALE GENOMIC DNA]</scope>
    <source>
        <strain evidence="2 3">OM18</strain>
    </source>
</reference>
<proteinExistence type="predicted"/>
<dbReference type="AlphaFoldDB" id="A0A3T0KWX4"/>
<name>A0A3T0KWX4_9BACI</name>
<dbReference type="EMBL" id="CP026095">
    <property type="protein sequence ID" value="AZV44842.1"/>
    <property type="molecule type" value="Genomic_DNA"/>
</dbReference>